<feature type="transmembrane region" description="Helical" evidence="1">
    <location>
        <begin position="48"/>
        <end position="65"/>
    </location>
</feature>
<reference evidence="2 3" key="1">
    <citation type="submission" date="2023-06" db="EMBL/GenBank/DDBJ databases">
        <title>Pelomonas sp. APW6 16S ribosomal RNA gene genome sequencing and assembly.</title>
        <authorList>
            <person name="Woo H."/>
        </authorList>
    </citation>
    <scope>NUCLEOTIDE SEQUENCE [LARGE SCALE GENOMIC DNA]</scope>
    <source>
        <strain evidence="2 3">APW6</strain>
    </source>
</reference>
<dbReference type="RefSeq" id="WP_285983286.1">
    <property type="nucleotide sequence ID" value="NZ_JASVDS010000004.1"/>
</dbReference>
<sequence>MSPRHRRLARASLVALWLGTAAVSLIGWHGVSRDLLTGTLLPPAWHDAAIAAGSAADLALGLAVWRWDRPAVYRACLALVGVMTVVATVLQPALWLHPLGPLSKNLPIAALLLVLQDLTPDRHAPHE</sequence>
<keyword evidence="3" id="KW-1185">Reference proteome</keyword>
<comment type="caution">
    <text evidence="2">The sequence shown here is derived from an EMBL/GenBank/DDBJ whole genome shotgun (WGS) entry which is preliminary data.</text>
</comment>
<feature type="transmembrane region" description="Helical" evidence="1">
    <location>
        <begin position="72"/>
        <end position="96"/>
    </location>
</feature>
<keyword evidence="1" id="KW-0812">Transmembrane</keyword>
<keyword evidence="1" id="KW-1133">Transmembrane helix</keyword>
<evidence type="ECO:0000313" key="3">
    <source>
        <dbReference type="Proteomes" id="UP001238603"/>
    </source>
</evidence>
<keyword evidence="1" id="KW-0472">Membrane</keyword>
<evidence type="ECO:0000313" key="2">
    <source>
        <dbReference type="EMBL" id="MDL5033193.1"/>
    </source>
</evidence>
<dbReference type="Proteomes" id="UP001238603">
    <property type="component" value="Unassembled WGS sequence"/>
</dbReference>
<proteinExistence type="predicted"/>
<dbReference type="Pfam" id="PF13781">
    <property type="entry name" value="DoxX_3"/>
    <property type="match status" value="1"/>
</dbReference>
<accession>A0ABT7LK04</accession>
<protein>
    <submittedName>
        <fullName evidence="2">DoxX-like family protein</fullName>
    </submittedName>
</protein>
<dbReference type="InterPro" id="IPR025695">
    <property type="entry name" value="DoxX-like"/>
</dbReference>
<gene>
    <name evidence="2" type="ORF">QRD43_14860</name>
</gene>
<evidence type="ECO:0000256" key="1">
    <source>
        <dbReference type="SAM" id="Phobius"/>
    </source>
</evidence>
<name>A0ABT7LK04_9BURK</name>
<organism evidence="2 3">
    <name type="scientific">Roseateles subflavus</name>
    <dbReference type="NCBI Taxonomy" id="3053353"/>
    <lineage>
        <taxon>Bacteria</taxon>
        <taxon>Pseudomonadati</taxon>
        <taxon>Pseudomonadota</taxon>
        <taxon>Betaproteobacteria</taxon>
        <taxon>Burkholderiales</taxon>
        <taxon>Sphaerotilaceae</taxon>
        <taxon>Roseateles</taxon>
    </lineage>
</organism>
<dbReference type="EMBL" id="JASVDS010000004">
    <property type="protein sequence ID" value="MDL5033193.1"/>
    <property type="molecule type" value="Genomic_DNA"/>
</dbReference>